<evidence type="ECO:0000256" key="5">
    <source>
        <dbReference type="ARBA" id="ARBA00048539"/>
    </source>
</evidence>
<evidence type="ECO:0000259" key="7">
    <source>
        <dbReference type="Pfam" id="PF01171"/>
    </source>
</evidence>
<dbReference type="PANTHER" id="PTHR43033">
    <property type="entry name" value="TRNA(ILE)-LYSIDINE SYNTHASE-RELATED"/>
    <property type="match status" value="1"/>
</dbReference>
<dbReference type="Gene3D" id="3.40.50.620">
    <property type="entry name" value="HUPs"/>
    <property type="match status" value="1"/>
</dbReference>
<evidence type="ECO:0000313" key="8">
    <source>
        <dbReference type="EMBL" id="QKE25054.1"/>
    </source>
</evidence>
<dbReference type="CDD" id="cd01992">
    <property type="entry name" value="TilS_N"/>
    <property type="match status" value="1"/>
</dbReference>
<dbReference type="HAMAP" id="MF_01161">
    <property type="entry name" value="tRNA_Ile_lys_synt"/>
    <property type="match status" value="1"/>
</dbReference>
<feature type="domain" description="tRNA(Ile)-lysidine/2-thiocytidine synthase N-terminal" evidence="7">
    <location>
        <begin position="13"/>
        <end position="187"/>
    </location>
</feature>
<evidence type="ECO:0000313" key="9">
    <source>
        <dbReference type="Proteomes" id="UP000502065"/>
    </source>
</evidence>
<keyword evidence="2 6" id="KW-0819">tRNA processing</keyword>
<organism evidence="8 9">
    <name type="scientific">Arcobacter aquimarinus</name>
    <dbReference type="NCBI Taxonomy" id="1315211"/>
    <lineage>
        <taxon>Bacteria</taxon>
        <taxon>Pseudomonadati</taxon>
        <taxon>Campylobacterota</taxon>
        <taxon>Epsilonproteobacteria</taxon>
        <taxon>Campylobacterales</taxon>
        <taxon>Arcobacteraceae</taxon>
        <taxon>Arcobacter</taxon>
    </lineage>
</organism>
<proteinExistence type="inferred from homology"/>
<comment type="caution">
    <text evidence="6">Lacks conserved residue(s) required for the propagation of feature annotation.</text>
</comment>
<evidence type="ECO:0000256" key="4">
    <source>
        <dbReference type="ARBA" id="ARBA00022840"/>
    </source>
</evidence>
<comment type="similarity">
    <text evidence="6">Belongs to the tRNA(Ile)-lysidine synthase family.</text>
</comment>
<dbReference type="InterPro" id="IPR012795">
    <property type="entry name" value="tRNA_Ile_lys_synt_N"/>
</dbReference>
<sequence>MNLDFSAIKNQKNLLAFSAGVDSSALFFLLLRQNISFDIAIVDYNLRFQSKEEISYAKELAIKYNKRIFIKDIKLENNSNFEKMARDIRYKFFEEIISENSYENLITAHQLNDKLEWFFMQLSKGAGLIELIGFNEFEQKENYKIYKPLLNITKNELEIYLKENNYKYFIDNSNFDEKYKRNYFRHNFANKFLEEFSNGVKNSFQYLQNDLNSLNIQTKPIKKIEELVIFLNQKDDNLNIRIIDLNLKKRGILLSSAQRYEILKQKEITVCHKINISIEKDYIWIAPKLTITMDKNFKERCRLLKIPQNIRAYLYLKNINLEELIFQKSF</sequence>
<dbReference type="AlphaFoldDB" id="A0AAE7B3J7"/>
<keyword evidence="4" id="KW-0067">ATP-binding</keyword>
<evidence type="ECO:0000256" key="1">
    <source>
        <dbReference type="ARBA" id="ARBA00022598"/>
    </source>
</evidence>
<keyword evidence="6" id="KW-0963">Cytoplasm</keyword>
<dbReference type="GO" id="GO:0005737">
    <property type="term" value="C:cytoplasm"/>
    <property type="evidence" value="ECO:0007669"/>
    <property type="project" value="UniProtKB-SubCell"/>
</dbReference>
<evidence type="ECO:0000256" key="2">
    <source>
        <dbReference type="ARBA" id="ARBA00022694"/>
    </source>
</evidence>
<keyword evidence="1 6" id="KW-0436">Ligase</keyword>
<evidence type="ECO:0000256" key="6">
    <source>
        <dbReference type="HAMAP-Rule" id="MF_01161"/>
    </source>
</evidence>
<comment type="function">
    <text evidence="6">Ligates lysine onto the cytidine present at position 34 of the AUA codon-specific tRNA(Ile) that contains the anticodon CAU, in an ATP-dependent manner. Cytidine is converted to lysidine, thus changing the amino acid specificity of the tRNA from methionine to isoleucine.</text>
</comment>
<name>A0AAE7B3J7_9BACT</name>
<dbReference type="InterPro" id="IPR014729">
    <property type="entry name" value="Rossmann-like_a/b/a_fold"/>
</dbReference>
<dbReference type="GO" id="GO:0005524">
    <property type="term" value="F:ATP binding"/>
    <property type="evidence" value="ECO:0007669"/>
    <property type="project" value="UniProtKB-KW"/>
</dbReference>
<dbReference type="SUPFAM" id="SSF52402">
    <property type="entry name" value="Adenine nucleotide alpha hydrolases-like"/>
    <property type="match status" value="1"/>
</dbReference>
<dbReference type="Proteomes" id="UP000502065">
    <property type="component" value="Chromosome"/>
</dbReference>
<accession>A0AAE7B3J7</accession>
<protein>
    <recommendedName>
        <fullName evidence="6">tRNA(Ile)-lysidine synthase</fullName>
        <ecNumber evidence="6">6.3.4.19</ecNumber>
    </recommendedName>
    <alternativeName>
        <fullName evidence="6">tRNA(Ile)-2-lysyl-cytidine synthase</fullName>
    </alternativeName>
    <alternativeName>
        <fullName evidence="6">tRNA(Ile)-lysidine synthetase</fullName>
    </alternativeName>
</protein>
<dbReference type="GO" id="GO:0006400">
    <property type="term" value="P:tRNA modification"/>
    <property type="evidence" value="ECO:0007669"/>
    <property type="project" value="UniProtKB-UniRule"/>
</dbReference>
<dbReference type="InterPro" id="IPR012094">
    <property type="entry name" value="tRNA_Ile_lys_synt"/>
</dbReference>
<comment type="subcellular location">
    <subcellularLocation>
        <location evidence="6">Cytoplasm</location>
    </subcellularLocation>
</comment>
<dbReference type="NCBIfam" id="TIGR02432">
    <property type="entry name" value="lysidine_TilS_N"/>
    <property type="match status" value="1"/>
</dbReference>
<dbReference type="Pfam" id="PF01171">
    <property type="entry name" value="ATP_bind_3"/>
    <property type="match status" value="1"/>
</dbReference>
<keyword evidence="9" id="KW-1185">Reference proteome</keyword>
<dbReference type="GO" id="GO:0032267">
    <property type="term" value="F:tRNA(Ile)-lysidine synthase activity"/>
    <property type="evidence" value="ECO:0007669"/>
    <property type="project" value="UniProtKB-EC"/>
</dbReference>
<keyword evidence="3" id="KW-0547">Nucleotide-binding</keyword>
<evidence type="ECO:0000256" key="3">
    <source>
        <dbReference type="ARBA" id="ARBA00022741"/>
    </source>
</evidence>
<comment type="catalytic activity">
    <reaction evidence="5 6">
        <text>cytidine(34) in tRNA(Ile2) + L-lysine + ATP = lysidine(34) in tRNA(Ile2) + AMP + diphosphate + H(+)</text>
        <dbReference type="Rhea" id="RHEA:43744"/>
        <dbReference type="Rhea" id="RHEA-COMP:10625"/>
        <dbReference type="Rhea" id="RHEA-COMP:10670"/>
        <dbReference type="ChEBI" id="CHEBI:15378"/>
        <dbReference type="ChEBI" id="CHEBI:30616"/>
        <dbReference type="ChEBI" id="CHEBI:32551"/>
        <dbReference type="ChEBI" id="CHEBI:33019"/>
        <dbReference type="ChEBI" id="CHEBI:82748"/>
        <dbReference type="ChEBI" id="CHEBI:83665"/>
        <dbReference type="ChEBI" id="CHEBI:456215"/>
        <dbReference type="EC" id="6.3.4.19"/>
    </reaction>
</comment>
<dbReference type="EMBL" id="CP030944">
    <property type="protein sequence ID" value="QKE25054.1"/>
    <property type="molecule type" value="Genomic_DNA"/>
</dbReference>
<dbReference type="RefSeq" id="WP_129094485.1">
    <property type="nucleotide sequence ID" value="NZ_CBCSAE010000001.1"/>
</dbReference>
<dbReference type="InterPro" id="IPR011063">
    <property type="entry name" value="TilS/TtcA_N"/>
</dbReference>
<dbReference type="EC" id="6.3.4.19" evidence="6"/>
<reference evidence="8 9" key="1">
    <citation type="submission" date="2018-07" db="EMBL/GenBank/DDBJ databases">
        <title>Identification of phenol metabolism pathways in Arcobacter.</title>
        <authorList>
            <person name="Miller W.G."/>
            <person name="Yee E."/>
            <person name="Bono J.L."/>
        </authorList>
    </citation>
    <scope>NUCLEOTIDE SEQUENCE [LARGE SCALE GENOMIC DNA]</scope>
    <source>
        <strain evidence="8 9">W63</strain>
    </source>
</reference>
<gene>
    <name evidence="6 8" type="primary">tilS</name>
    <name evidence="8" type="ORF">AAQM_0281</name>
</gene>
<dbReference type="KEGG" id="aaqi:AAQM_0281"/>
<dbReference type="PANTHER" id="PTHR43033:SF1">
    <property type="entry name" value="TRNA(ILE)-LYSIDINE SYNTHASE-RELATED"/>
    <property type="match status" value="1"/>
</dbReference>